<feature type="compositionally biased region" description="Polar residues" evidence="1">
    <location>
        <begin position="256"/>
        <end position="273"/>
    </location>
</feature>
<dbReference type="AlphaFoldDB" id="A0A1G7CMR1"/>
<dbReference type="Proteomes" id="UP000198994">
    <property type="component" value="Unassembled WGS sequence"/>
</dbReference>
<proteinExistence type="predicted"/>
<evidence type="ECO:0000259" key="2">
    <source>
        <dbReference type="Pfam" id="PF02120"/>
    </source>
</evidence>
<accession>A0A1G7CMR1</accession>
<dbReference type="RefSeq" id="WP_131821989.1">
    <property type="nucleotide sequence ID" value="NZ_FNAV01000003.1"/>
</dbReference>
<feature type="region of interest" description="Disordered" evidence="1">
    <location>
        <begin position="416"/>
        <end position="455"/>
    </location>
</feature>
<feature type="region of interest" description="Disordered" evidence="1">
    <location>
        <begin position="490"/>
        <end position="510"/>
    </location>
</feature>
<dbReference type="InterPro" id="IPR038610">
    <property type="entry name" value="FliK-like_C_sf"/>
</dbReference>
<protein>
    <submittedName>
        <fullName evidence="3">Hook-length control protein FliK</fullName>
    </submittedName>
</protein>
<dbReference type="OrthoDB" id="7203912at2"/>
<sequence>MLSQLTGFLSHALVAKDKENGAAERGCEMPFDEVFRSVRNESRSSGDDSLPEADAEPRLEEVSASDPSSAEAIEVGRNEAFAEEEDVEDLPGLPDHDDSQEAQSGATFPGKQDGPAHRDGELGAGLVAKHDNALTMFTTRRSIAPTNAVATEVSARGAAASMGGVQPAHVAAPISADVPHIQRIERSTRSEQADTPRMPSYLQGQELAGKDRDPFAVARPGPAPQADSAPQKTRAEFRSVASGTLVRSKAEKPSENEASMPTGRTQDQESPSASRLAETHPQKSVSGGEPRRMRLAHQRVDRPSTSFQVPSTSRNQVDIFEPKSAVRTVILGDVEGTGTNVAMPYPRGELTTEPPASRLETNLRSGLDVSLARPGHTAVRARGEVRFSAETSQVRDGRISYGSRLDVPMPAHGTIEGIPDTEVSATPSVDGDAPKARRNTENGAQSKTLAMPSVSAEAAGLAADRTSKEVGEQVEVAFGLRSSARRPASLSDLGHIHPSSRTPQFEPTPEPARAQILFTGAAREAMAHLPDTNSAEPIAAETLRSANNSGQQHEPSAEVGHVVSGEVSATRSTVQGRSEANKDNIFGKPPEGKMATAEAGEDAPSLDPIGKLVPPETRRLPDPQLAKSLPFSENSREKTVQVPGAGQVRSIDTISDSTSEAAPETGAETLAHGIVGGRIDKRETTQVPALVWQRSSLGTAAPQALGHPRAYSDETVRFFRHRPEQTTARLSGAKLQSPTPEPVTQTQRLRRVESGMLRENMDEGTSPQQIGGKIVSAQGFPIRSDLLSQRTQPTGSVLSPVLDDGDPEPLEAGLGMLSGEARASGSASQAPAGTAFHRTETATSVLRQVIEGVTTAPDAANDVIELQLRPEELGHLRFRMIHGEHGLLLNISADRPETLDLLRRHVDQLARSLSDLGYGDASFSFGEGGQSNGRGGEAGRGMATDHAAPIDRYQDIETPRMTARGVTPSDGLDIRI</sequence>
<dbReference type="CDD" id="cd17470">
    <property type="entry name" value="T3SS_Flik_C"/>
    <property type="match status" value="1"/>
</dbReference>
<evidence type="ECO:0000313" key="3">
    <source>
        <dbReference type="EMBL" id="SDE40040.1"/>
    </source>
</evidence>
<feature type="domain" description="Flagellar hook-length control protein-like C-terminal" evidence="2">
    <location>
        <begin position="855"/>
        <end position="933"/>
    </location>
</feature>
<dbReference type="InterPro" id="IPR021136">
    <property type="entry name" value="Flagellar_hook_control-like_C"/>
</dbReference>
<feature type="region of interest" description="Disordered" evidence="1">
    <location>
        <begin position="728"/>
        <end position="747"/>
    </location>
</feature>
<feature type="region of interest" description="Disordered" evidence="1">
    <location>
        <begin position="205"/>
        <end position="293"/>
    </location>
</feature>
<feature type="region of interest" description="Disordered" evidence="1">
    <location>
        <begin position="570"/>
        <end position="608"/>
    </location>
</feature>
<gene>
    <name evidence="3" type="ORF">SAMN04488105_103216</name>
</gene>
<dbReference type="EMBL" id="FNAV01000003">
    <property type="protein sequence ID" value="SDE40040.1"/>
    <property type="molecule type" value="Genomic_DNA"/>
</dbReference>
<evidence type="ECO:0000256" key="1">
    <source>
        <dbReference type="SAM" id="MobiDB-lite"/>
    </source>
</evidence>
<keyword evidence="4" id="KW-1185">Reference proteome</keyword>
<dbReference type="STRING" id="282683.SAMN04488105_103216"/>
<feature type="region of interest" description="Disordered" evidence="1">
    <location>
        <begin position="38"/>
        <end position="122"/>
    </location>
</feature>
<dbReference type="Pfam" id="PF02120">
    <property type="entry name" value="Flg_hook"/>
    <property type="match status" value="1"/>
</dbReference>
<dbReference type="Gene3D" id="3.30.750.140">
    <property type="match status" value="1"/>
</dbReference>
<organism evidence="3 4">
    <name type="scientific">Salipiger thiooxidans</name>
    <dbReference type="NCBI Taxonomy" id="282683"/>
    <lineage>
        <taxon>Bacteria</taxon>
        <taxon>Pseudomonadati</taxon>
        <taxon>Pseudomonadota</taxon>
        <taxon>Alphaproteobacteria</taxon>
        <taxon>Rhodobacterales</taxon>
        <taxon>Roseobacteraceae</taxon>
        <taxon>Salipiger</taxon>
    </lineage>
</organism>
<name>A0A1G7CMR1_9RHOB</name>
<evidence type="ECO:0000313" key="4">
    <source>
        <dbReference type="Proteomes" id="UP000198994"/>
    </source>
</evidence>
<reference evidence="4" key="1">
    <citation type="submission" date="2016-10" db="EMBL/GenBank/DDBJ databases">
        <authorList>
            <person name="Varghese N."/>
            <person name="Submissions S."/>
        </authorList>
    </citation>
    <scope>NUCLEOTIDE SEQUENCE [LARGE SCALE GENOMIC DNA]</scope>
    <source>
        <strain evidence="4">DSM 10146</strain>
    </source>
</reference>